<proteinExistence type="predicted"/>
<reference evidence="2 3" key="1">
    <citation type="submission" date="2019-02" db="EMBL/GenBank/DDBJ databases">
        <title>Genomic Encyclopedia of Archaeal and Bacterial Type Strains, Phase II (KMG-II): from individual species to whole genera.</title>
        <authorList>
            <person name="Goeker M."/>
        </authorList>
    </citation>
    <scope>NUCLEOTIDE SEQUENCE [LARGE SCALE GENOMIC DNA]</scope>
    <source>
        <strain evidence="2 3">DSM 21411</strain>
    </source>
</reference>
<feature type="domain" description="DinB-like" evidence="1">
    <location>
        <begin position="79"/>
        <end position="168"/>
    </location>
</feature>
<dbReference type="EMBL" id="SGXG01000001">
    <property type="protein sequence ID" value="RZS95692.1"/>
    <property type="molecule type" value="Genomic_DNA"/>
</dbReference>
<sequence>MFFLSNQTNGLFTAIIPDLRSQEKVVDDCLFFLSNLSKRFMKIILSILGLACFMVNCTSSTVEEKPFTFDHATAILQSLEKSKAYTYAILDQMPDSQYSYKPAPELMTFSEHYVHNSIFTSNQLANRLNLENPFKDFKRDRDLNKEETRLEVDRMYAFMIQTLDFLQAKWWVVKFVHLKFCNSYANR</sequence>
<evidence type="ECO:0000259" key="1">
    <source>
        <dbReference type="Pfam" id="PF12867"/>
    </source>
</evidence>
<evidence type="ECO:0000313" key="2">
    <source>
        <dbReference type="EMBL" id="RZS95692.1"/>
    </source>
</evidence>
<protein>
    <recommendedName>
        <fullName evidence="1">DinB-like domain-containing protein</fullName>
    </recommendedName>
</protein>
<keyword evidence="3" id="KW-1185">Reference proteome</keyword>
<name>A0A4Q7PAB6_9BACT</name>
<dbReference type="Pfam" id="PF12867">
    <property type="entry name" value="DinB_2"/>
    <property type="match status" value="1"/>
</dbReference>
<organism evidence="2 3">
    <name type="scientific">Cecembia calidifontis</name>
    <dbReference type="NCBI Taxonomy" id="1187080"/>
    <lineage>
        <taxon>Bacteria</taxon>
        <taxon>Pseudomonadati</taxon>
        <taxon>Bacteroidota</taxon>
        <taxon>Cytophagia</taxon>
        <taxon>Cytophagales</taxon>
        <taxon>Cyclobacteriaceae</taxon>
        <taxon>Cecembia</taxon>
    </lineage>
</organism>
<evidence type="ECO:0000313" key="3">
    <source>
        <dbReference type="Proteomes" id="UP000292209"/>
    </source>
</evidence>
<dbReference type="InterPro" id="IPR024775">
    <property type="entry name" value="DinB-like"/>
</dbReference>
<dbReference type="Proteomes" id="UP000292209">
    <property type="component" value="Unassembled WGS sequence"/>
</dbReference>
<dbReference type="InterPro" id="IPR034660">
    <property type="entry name" value="DinB/YfiT-like"/>
</dbReference>
<dbReference type="Gene3D" id="1.20.120.450">
    <property type="entry name" value="dinb family like domain"/>
    <property type="match status" value="1"/>
</dbReference>
<comment type="caution">
    <text evidence="2">The sequence shown here is derived from an EMBL/GenBank/DDBJ whole genome shotgun (WGS) entry which is preliminary data.</text>
</comment>
<gene>
    <name evidence="2" type="ORF">BC751_1232</name>
</gene>
<accession>A0A4Q7PAB6</accession>
<dbReference type="SUPFAM" id="SSF109854">
    <property type="entry name" value="DinB/YfiT-like putative metalloenzymes"/>
    <property type="match status" value="1"/>
</dbReference>
<dbReference type="AlphaFoldDB" id="A0A4Q7PAB6"/>